<dbReference type="Proteomes" id="UP000183971">
    <property type="component" value="Unassembled WGS sequence"/>
</dbReference>
<keyword evidence="2" id="KW-1185">Reference proteome</keyword>
<organism evidence="1 2">
    <name type="scientific">Fusarium proliferatum (strain ET1)</name>
    <name type="common">Orchid endophyte fungus</name>
    <dbReference type="NCBI Taxonomy" id="1227346"/>
    <lineage>
        <taxon>Eukaryota</taxon>
        <taxon>Fungi</taxon>
        <taxon>Dikarya</taxon>
        <taxon>Ascomycota</taxon>
        <taxon>Pezizomycotina</taxon>
        <taxon>Sordariomycetes</taxon>
        <taxon>Hypocreomycetidae</taxon>
        <taxon>Hypocreales</taxon>
        <taxon>Nectriaceae</taxon>
        <taxon>Fusarium</taxon>
        <taxon>Fusarium fujikuroi species complex</taxon>
    </lineage>
</organism>
<reference evidence="2" key="1">
    <citation type="journal article" date="2016" name="Genome Biol. Evol.">
        <title>Comparative 'omics' of the Fusarium fujikuroi species complex highlights differences in genetic potential and metabolite synthesis.</title>
        <authorList>
            <person name="Niehaus E.-M."/>
            <person name="Muensterkoetter M."/>
            <person name="Proctor R.H."/>
            <person name="Brown D.W."/>
            <person name="Sharon A."/>
            <person name="Idan Y."/>
            <person name="Oren-Young L."/>
            <person name="Sieber C.M."/>
            <person name="Novak O."/>
            <person name="Pencik A."/>
            <person name="Tarkowska D."/>
            <person name="Hromadova K."/>
            <person name="Freeman S."/>
            <person name="Maymon M."/>
            <person name="Elazar M."/>
            <person name="Youssef S.A."/>
            <person name="El-Shabrawy E.S.M."/>
            <person name="Shalaby A.B.A."/>
            <person name="Houterman P."/>
            <person name="Brock N.L."/>
            <person name="Burkhardt I."/>
            <person name="Tsavkelova E.A."/>
            <person name="Dickschat J.S."/>
            <person name="Galuszka P."/>
            <person name="Gueldener U."/>
            <person name="Tudzynski B."/>
        </authorList>
    </citation>
    <scope>NUCLEOTIDE SEQUENCE [LARGE SCALE GENOMIC DNA]</scope>
    <source>
        <strain evidence="2">ET1</strain>
    </source>
</reference>
<dbReference type="RefSeq" id="XP_031076764.1">
    <property type="nucleotide sequence ID" value="XM_031226204.1"/>
</dbReference>
<sequence>MKSMLAYDSSDPIAKAGLEDNVRGVFRDRGCTILELLKDPVFEALPLAESLRTTGSPHHSQLVASSWPILHLAILLVATPPCHHKACSQTKRPYVAVKALFALMQLDLPNHAELVQTQGLIALYECGYGMLEHAHVTLNSAFTMAARLDVDLSSILASLEWRLSLMLIDSLVASQTLHRKHNWIPLACPRDHDMVRAVKHNFTVLETPNGVPRPENASQRVLDLGKIVFQCGHILQHVHDSKRNPRTASPYCELSI</sequence>
<proteinExistence type="predicted"/>
<protein>
    <submittedName>
        <fullName evidence="1">Uncharacterized protein</fullName>
    </submittedName>
</protein>
<dbReference type="VEuPathDB" id="FungiDB:FPRO_03569"/>
<dbReference type="GeneID" id="42048454"/>
<evidence type="ECO:0000313" key="1">
    <source>
        <dbReference type="EMBL" id="CZR36171.1"/>
    </source>
</evidence>
<comment type="caution">
    <text evidence="1">The sequence shown here is derived from an EMBL/GenBank/DDBJ whole genome shotgun (WGS) entry which is preliminary data.</text>
</comment>
<accession>A0A1L7V5P2</accession>
<gene>
    <name evidence="1" type="ORF">FPRO_03569</name>
</gene>
<evidence type="ECO:0000313" key="2">
    <source>
        <dbReference type="Proteomes" id="UP000183971"/>
    </source>
</evidence>
<dbReference type="AlphaFoldDB" id="A0A1L7V5P2"/>
<name>A0A1L7V5P2_FUSPR</name>
<dbReference type="EMBL" id="FJOF01000002">
    <property type="protein sequence ID" value="CZR36171.1"/>
    <property type="molecule type" value="Genomic_DNA"/>
</dbReference>